<dbReference type="InterPro" id="IPR013103">
    <property type="entry name" value="RVT_2"/>
</dbReference>
<feature type="region of interest" description="Disordered" evidence="1">
    <location>
        <begin position="44"/>
        <end position="80"/>
    </location>
</feature>
<feature type="region of interest" description="Disordered" evidence="1">
    <location>
        <begin position="137"/>
        <end position="156"/>
    </location>
</feature>
<feature type="compositionally biased region" description="Basic and acidic residues" evidence="1">
    <location>
        <begin position="60"/>
        <end position="80"/>
    </location>
</feature>
<dbReference type="SUPFAM" id="SSF56672">
    <property type="entry name" value="DNA/RNA polymerases"/>
    <property type="match status" value="1"/>
</dbReference>
<feature type="compositionally biased region" description="Polar residues" evidence="1">
    <location>
        <begin position="10"/>
        <end position="24"/>
    </location>
</feature>
<dbReference type="InterPro" id="IPR043502">
    <property type="entry name" value="DNA/RNA_pol_sf"/>
</dbReference>
<feature type="compositionally biased region" description="Basic and acidic residues" evidence="1">
    <location>
        <begin position="1307"/>
        <end position="1331"/>
    </location>
</feature>
<organism evidence="3 4">
    <name type="scientific">Tanacetum coccineum</name>
    <dbReference type="NCBI Taxonomy" id="301880"/>
    <lineage>
        <taxon>Eukaryota</taxon>
        <taxon>Viridiplantae</taxon>
        <taxon>Streptophyta</taxon>
        <taxon>Embryophyta</taxon>
        <taxon>Tracheophyta</taxon>
        <taxon>Spermatophyta</taxon>
        <taxon>Magnoliopsida</taxon>
        <taxon>eudicotyledons</taxon>
        <taxon>Gunneridae</taxon>
        <taxon>Pentapetalae</taxon>
        <taxon>asterids</taxon>
        <taxon>campanulids</taxon>
        <taxon>Asterales</taxon>
        <taxon>Asteraceae</taxon>
        <taxon>Asteroideae</taxon>
        <taxon>Anthemideae</taxon>
        <taxon>Anthemidinae</taxon>
        <taxon>Tanacetum</taxon>
    </lineage>
</organism>
<sequence length="1457" mass="166174">MNYHPVSAGNRANVNAGIETNSDAGQAEKEKVPDQEYILLPLLHTSSYGPSTSEEAVSSPHDDVAGKKIDQEPANEEDHTLKDDVDDMLHQEKMATKHPDDARSQFEEECDAQLCKGMRTRTSSTNSFNTVRTPLNTASASRTSYPAGTSSEPQLMPIDGSFSIDINDYPDDPLMPELEDTAEIHSTGIFGSAYDDSPNTPIDDQSVGAEADFNNMEPSINVSPIPTTRIHSIHPKDQIIGDPKSAVQTRRMAKKSEAGLVSFINKQRRTNHKDFQNCLFACFLSQVEPKKVNQALDDVSWVEAMQEELLQFKLLNVWTLVDLPKGKKAIGTKWVFRNKKDQRGIVVRNKARLVAQGHRQEEGIDYDEVFAPVARIEAIRLFLAYASYMDFTVYQMDVKSAFLYGTIEEEVYVNQPPGFEDPEFPNKVYKVEKALYGLHQAPRAWYETLSTYLLENGFRREQRKDGIFLSQDKYVYDILKKFGFTTVKTASTPMETHKSLSSNTAKPDVDVYLYRSVISTLMYLTSSRPDIMFVGKPTLGLWYPKDSPMDLIAYSDSDYAGASIDRKSTIGGCQFLGSRLVSWQCKKQTIVANSTTEAEYIAASHCCGQVLWLQNQLLDYGYNFMRTKIHIDNERTISVIKNPVSHSKTKHIVIRFHFIRDSYEKKLIEIVKIHTDNNVANLLTKAFDVTSTTEEGLQAISATIDGYEKLITEASLRRHLKLEDAEGISSLSNEEIFEQLAHMGYVTNSKSLTFFKGHFSPQWKFFIDTILHCLSSKKTAWDQFSSNIVITIIYLAITSRFNFTKFIFEAMVKNLDSPHKFLLYPRFIQLLLNKQQSLVLPHTRTYPTPTLTSKLFSNMRRASKGYSGVVTPLFEKETASMPYDSPLHAVHSHGSAEGSMQQHDLTVLVNKLNDRINGLEKDLHQTKKTYSTALTKLVLRVKKLEYKLKSGKARRKAKIVLSDDEEIAEDSSKQGRKISQINEDPTISLVQDKETPTKIIEEHGSGEKGEMEISTASPLKVTKVSTAEAHVYTRRSAKDKGKAIIEESATPNKNDPSVLRYHALKNKPVLIAQARRNIITYLKNQGGYKESYFKRMSYNDIRLIFERVWTCPYYIPYRLFEVEKGSSKPSKRETSNKVEEEKVEKEDVKPDSVMIEKKAVRTRRKTLARRRASDKQVKDSSKRQKKEKETDDFEQEKEDLRIWLSVLKDEEESVTPEFLSVRYPIVNWEYQIYGRIEMKDMEAYKLTRADVTVSFHGGTESLFRRLDRDDLKVLYKLVQERFEDHSLEEKELILRGDLRMMFDPDEIWKNQENGPHNESDEKDKSEDDSSPKEVNAAGQHVNTASPEVNTSRFKLNTVDPLVNTASYYELYSPKDMFKLGASHTLETTHVEFFSDEDEPEVDLESITNSYTVLTTPNTRIHKDHLIKNVIGDVKSSIQTRRMTKSTSEQGFLSAVYE</sequence>
<name>A0ABQ5BJ47_9ASTR</name>
<feature type="region of interest" description="Disordered" evidence="1">
    <location>
        <begin position="1166"/>
        <end position="1193"/>
    </location>
</feature>
<proteinExistence type="predicted"/>
<evidence type="ECO:0000313" key="4">
    <source>
        <dbReference type="Proteomes" id="UP001151760"/>
    </source>
</evidence>
<dbReference type="CDD" id="cd09272">
    <property type="entry name" value="RNase_HI_RT_Ty1"/>
    <property type="match status" value="1"/>
</dbReference>
<reference evidence="3" key="2">
    <citation type="submission" date="2022-01" db="EMBL/GenBank/DDBJ databases">
        <authorList>
            <person name="Yamashiro T."/>
            <person name="Shiraishi A."/>
            <person name="Satake H."/>
            <person name="Nakayama K."/>
        </authorList>
    </citation>
    <scope>NUCLEOTIDE SEQUENCE</scope>
</reference>
<evidence type="ECO:0000259" key="2">
    <source>
        <dbReference type="Pfam" id="PF07727"/>
    </source>
</evidence>
<feature type="region of interest" description="Disordered" evidence="1">
    <location>
        <begin position="1307"/>
        <end position="1348"/>
    </location>
</feature>
<comment type="caution">
    <text evidence="3">The sequence shown here is derived from an EMBL/GenBank/DDBJ whole genome shotgun (WGS) entry which is preliminary data.</text>
</comment>
<dbReference type="EMBL" id="BQNB010013336">
    <property type="protein sequence ID" value="GJT14711.1"/>
    <property type="molecule type" value="Genomic_DNA"/>
</dbReference>
<evidence type="ECO:0000256" key="1">
    <source>
        <dbReference type="SAM" id="MobiDB-lite"/>
    </source>
</evidence>
<dbReference type="PANTHER" id="PTHR11439">
    <property type="entry name" value="GAG-POL-RELATED RETROTRANSPOSON"/>
    <property type="match status" value="1"/>
</dbReference>
<feature type="compositionally biased region" description="Basic and acidic residues" evidence="1">
    <location>
        <begin position="1171"/>
        <end position="1189"/>
    </location>
</feature>
<accession>A0ABQ5BJ47</accession>
<dbReference type="Pfam" id="PF07727">
    <property type="entry name" value="RVT_2"/>
    <property type="match status" value="1"/>
</dbReference>
<feature type="region of interest" description="Disordered" evidence="1">
    <location>
        <begin position="1"/>
        <end position="31"/>
    </location>
</feature>
<dbReference type="PANTHER" id="PTHR11439:SF495">
    <property type="entry name" value="REVERSE TRANSCRIPTASE, RNA-DEPENDENT DNA POLYMERASE-RELATED"/>
    <property type="match status" value="1"/>
</dbReference>
<evidence type="ECO:0000313" key="3">
    <source>
        <dbReference type="EMBL" id="GJT14711.1"/>
    </source>
</evidence>
<feature type="compositionally biased region" description="Polar residues" evidence="1">
    <location>
        <begin position="44"/>
        <end position="56"/>
    </location>
</feature>
<keyword evidence="4" id="KW-1185">Reference proteome</keyword>
<feature type="region of interest" description="Disordered" evidence="1">
    <location>
        <begin position="1125"/>
        <end position="1145"/>
    </location>
</feature>
<reference evidence="3" key="1">
    <citation type="journal article" date="2022" name="Int. J. Mol. Sci.">
        <title>Draft Genome of Tanacetum Coccineum: Genomic Comparison of Closely Related Tanacetum-Family Plants.</title>
        <authorList>
            <person name="Yamashiro T."/>
            <person name="Shiraishi A."/>
            <person name="Nakayama K."/>
            <person name="Satake H."/>
        </authorList>
    </citation>
    <scope>NUCLEOTIDE SEQUENCE</scope>
</reference>
<protein>
    <submittedName>
        <fullName evidence="3">Ribonuclease H-like domain-containing protein</fullName>
    </submittedName>
</protein>
<feature type="compositionally biased region" description="Polar residues" evidence="1">
    <location>
        <begin position="137"/>
        <end position="153"/>
    </location>
</feature>
<gene>
    <name evidence="3" type="ORF">Tco_0873417</name>
</gene>
<feature type="domain" description="Reverse transcriptase Ty1/copia-type" evidence="2">
    <location>
        <begin position="316"/>
        <end position="470"/>
    </location>
</feature>
<dbReference type="Proteomes" id="UP001151760">
    <property type="component" value="Unassembled WGS sequence"/>
</dbReference>